<feature type="region of interest" description="Disordered" evidence="1">
    <location>
        <begin position="416"/>
        <end position="486"/>
    </location>
</feature>
<feature type="compositionally biased region" description="Polar residues" evidence="1">
    <location>
        <begin position="442"/>
        <end position="452"/>
    </location>
</feature>
<reference evidence="2 3" key="1">
    <citation type="submission" date="2019-04" db="EMBL/GenBank/DDBJ databases">
        <title>High contiguity whole genome sequence and gene annotation resource for two Venturia nashicola isolates.</title>
        <authorList>
            <person name="Prokchorchik M."/>
            <person name="Won K."/>
            <person name="Lee Y."/>
            <person name="Choi E.D."/>
            <person name="Segonzac C."/>
            <person name="Sohn K.H."/>
        </authorList>
    </citation>
    <scope>NUCLEOTIDE SEQUENCE [LARGE SCALE GENOMIC DNA]</scope>
    <source>
        <strain evidence="2 3">PRI2</strain>
    </source>
</reference>
<protein>
    <submittedName>
        <fullName evidence="2">Serine/threonine-protein kinase</fullName>
    </submittedName>
</protein>
<evidence type="ECO:0000313" key="3">
    <source>
        <dbReference type="Proteomes" id="UP000298493"/>
    </source>
</evidence>
<keyword evidence="2" id="KW-0808">Transferase</keyword>
<sequence length="639" mass="70807">MEPLDIDNTLRAHQQLKMSLWMPDMMESIRPQQSASHRQQERSAAQDQIAQLLPLRARKAQALAAAQRLFASMDAQTFHHVLQGVMDIHSSKKTAAAVMEELRPMVAPSQPQLFEDFLDYIDPTNDLRRLQVTKETSSAAESSPRPLLSDTNGTTTVMEPFPSQLMKETQRVQSSSNAEPLPPTVTNSNSIEQPYQISSPLLRITNTFQSPIKVESPASVKESPCESSPGMAGFPAPPEFYSPIPPTFAQSFLNYTNQEIPLLPFPVETPMPFYGLPLHTISPSVMNARRLPPVGRFGPGMNPHSPNTGPSSQMGPPNAFPDMLQNQQRFQSPKTRPRSSLSSQPGFTTDSHPQSMSTYVPGDFIFLPSESLEHFDDRSFSSFENNVQFSPQNAYATQSKLTTYETTFTTHEQTADFDSSNMSVTPASRQMPLQRKRGISALRSSVEQSQPRKMSKTKSRGRISRPGMGNTPDRNGTPPDDETEKPYVHHICGRRFTTLEAVRGHHHSEEEGLGCWIRYGGKEKDKAWDLHPSCRIEVEATGESTQEATAGATQDQPPPAAATQPRAARPARKTSKNTNKKGTGIEETPSSSEKKVNNSSDEFLPELGMTQKQLNEIQGARPKRTARKASGAKRNAKQK</sequence>
<feature type="region of interest" description="Disordered" evidence="1">
    <location>
        <begin position="541"/>
        <end position="639"/>
    </location>
</feature>
<dbReference type="AlphaFoldDB" id="A0A4Z1NRL9"/>
<comment type="caution">
    <text evidence="2">The sequence shown here is derived from an EMBL/GenBank/DDBJ whole genome shotgun (WGS) entry which is preliminary data.</text>
</comment>
<feature type="compositionally biased region" description="Basic residues" evidence="1">
    <location>
        <begin position="621"/>
        <end position="639"/>
    </location>
</feature>
<evidence type="ECO:0000313" key="2">
    <source>
        <dbReference type="EMBL" id="TID17444.1"/>
    </source>
</evidence>
<feature type="compositionally biased region" description="Basic residues" evidence="1">
    <location>
        <begin position="453"/>
        <end position="463"/>
    </location>
</feature>
<evidence type="ECO:0000256" key="1">
    <source>
        <dbReference type="SAM" id="MobiDB-lite"/>
    </source>
</evidence>
<dbReference type="Proteomes" id="UP000298493">
    <property type="component" value="Unassembled WGS sequence"/>
</dbReference>
<feature type="region of interest" description="Disordered" evidence="1">
    <location>
        <begin position="293"/>
        <end position="355"/>
    </location>
</feature>
<feature type="region of interest" description="Disordered" evidence="1">
    <location>
        <begin position="133"/>
        <end position="193"/>
    </location>
</feature>
<dbReference type="OrthoDB" id="3644322at2759"/>
<feature type="compositionally biased region" description="Polar residues" evidence="1">
    <location>
        <begin position="171"/>
        <end position="193"/>
    </location>
</feature>
<feature type="compositionally biased region" description="Polar residues" evidence="1">
    <location>
        <begin position="324"/>
        <end position="355"/>
    </location>
</feature>
<dbReference type="EMBL" id="SNSC02000016">
    <property type="protein sequence ID" value="TID17444.1"/>
    <property type="molecule type" value="Genomic_DNA"/>
</dbReference>
<feature type="compositionally biased region" description="Polar residues" evidence="1">
    <location>
        <begin position="416"/>
        <end position="428"/>
    </location>
</feature>
<keyword evidence="3" id="KW-1185">Reference proteome</keyword>
<organism evidence="2 3">
    <name type="scientific">Venturia nashicola</name>
    <dbReference type="NCBI Taxonomy" id="86259"/>
    <lineage>
        <taxon>Eukaryota</taxon>
        <taxon>Fungi</taxon>
        <taxon>Dikarya</taxon>
        <taxon>Ascomycota</taxon>
        <taxon>Pezizomycotina</taxon>
        <taxon>Dothideomycetes</taxon>
        <taxon>Pleosporomycetidae</taxon>
        <taxon>Venturiales</taxon>
        <taxon>Venturiaceae</taxon>
        <taxon>Venturia</taxon>
    </lineage>
</organism>
<feature type="compositionally biased region" description="Polar residues" evidence="1">
    <location>
        <begin position="304"/>
        <end position="315"/>
    </location>
</feature>
<proteinExistence type="predicted"/>
<gene>
    <name evidence="2" type="ORF">E6O75_ATG08190</name>
</gene>
<dbReference type="GO" id="GO:0016301">
    <property type="term" value="F:kinase activity"/>
    <property type="evidence" value="ECO:0007669"/>
    <property type="project" value="UniProtKB-KW"/>
</dbReference>
<feature type="compositionally biased region" description="Low complexity" evidence="1">
    <location>
        <begin position="548"/>
        <end position="568"/>
    </location>
</feature>
<keyword evidence="2" id="KW-0418">Kinase</keyword>
<accession>A0A4Z1NRL9</accession>
<feature type="compositionally biased region" description="Basic residues" evidence="1">
    <location>
        <begin position="569"/>
        <end position="579"/>
    </location>
</feature>
<name>A0A4Z1NRL9_9PEZI</name>